<comment type="caution">
    <text evidence="5">The sequence shown here is derived from an EMBL/GenBank/DDBJ whole genome shotgun (WGS) entry which is preliminary data.</text>
</comment>
<dbReference type="Pfam" id="PF14420">
    <property type="entry name" value="Clr5"/>
    <property type="match status" value="1"/>
</dbReference>
<dbReference type="OrthoDB" id="539213at2759"/>
<evidence type="ECO:0000256" key="2">
    <source>
        <dbReference type="ARBA" id="ARBA00023043"/>
    </source>
</evidence>
<dbReference type="PANTHER" id="PTHR24198">
    <property type="entry name" value="ANKYRIN REPEAT AND PROTEIN KINASE DOMAIN-CONTAINING PROTEIN"/>
    <property type="match status" value="1"/>
</dbReference>
<dbReference type="PROSITE" id="PS50088">
    <property type="entry name" value="ANK_REPEAT"/>
    <property type="match status" value="3"/>
</dbReference>
<reference evidence="5 6" key="1">
    <citation type="journal article" date="2014" name="Genome Announc.">
        <title>Draft genome sequence of the pathogenic fungus Scedosporium apiospermum.</title>
        <authorList>
            <person name="Vandeputte P."/>
            <person name="Ghamrawi S."/>
            <person name="Rechenmann M."/>
            <person name="Iltis A."/>
            <person name="Giraud S."/>
            <person name="Fleury M."/>
            <person name="Thornton C."/>
            <person name="Delhaes L."/>
            <person name="Meyer W."/>
            <person name="Papon N."/>
            <person name="Bouchara J.P."/>
        </authorList>
    </citation>
    <scope>NUCLEOTIDE SEQUENCE [LARGE SCALE GENOMIC DNA]</scope>
    <source>
        <strain evidence="5 6">IHEM 14462</strain>
    </source>
</reference>
<evidence type="ECO:0000259" key="4">
    <source>
        <dbReference type="Pfam" id="PF14420"/>
    </source>
</evidence>
<evidence type="ECO:0000256" key="3">
    <source>
        <dbReference type="PROSITE-ProRule" id="PRU00023"/>
    </source>
</evidence>
<dbReference type="InterPro" id="IPR036770">
    <property type="entry name" value="Ankyrin_rpt-contain_sf"/>
</dbReference>
<keyword evidence="6" id="KW-1185">Reference proteome</keyword>
<accession>A0A084FY26</accession>
<dbReference type="Gene3D" id="1.25.40.20">
    <property type="entry name" value="Ankyrin repeat-containing domain"/>
    <property type="match status" value="3"/>
</dbReference>
<keyword evidence="1" id="KW-0677">Repeat</keyword>
<feature type="repeat" description="ANK" evidence="3">
    <location>
        <begin position="684"/>
        <end position="712"/>
    </location>
</feature>
<sequence length="850" mass="95061">MEAQTTGHLSGDPWVEKKDILHRLYVQEKKKLTEVKTIMEKEYGFPSAPISTYETKLNRLLGLRKNLKRSDWLIVEKRLKARGQKPTEVLLCGKIMEPQKLRRKITRARAKAALLDGSYITSQKPFLDLSSEIARFYDTDTASGLGWQAQRGFTRRSVGISVIAVAALMKDSPFSCFRQDLRQLSFVDNPPRFDSTSIIRRLIEQGVSPYAEIRTALLFKRAPFHIAADNCNHSLLSYLLDAGIEPHHRDSKGHTLLGLVMMAKADQSDKVACIQLLFEAGADAQAPMKSARMDGFEPQDPSALDFELSHVDWAYLNVPELYHSCFEKYESTPNLTISGILSASVNGPEALKSYVNSKSFFCRPRRDLMLEKALYFLCTLSGIERRVKAARELLSLGVDADAVRFRRSMSSRLCEGAFFPTYISIPPPVERILSRMEPDTLDQDLELLTLFICPGATIKFRVALTQAASTNQIRALELLINTMNDADIPIHGVPALVCVARRNNADAVSLLCKHGVSINSQLHNRSVLAHALGPGRDGRFPSTRANAAMFQLLLDLGARIAPPADREILEIILESDTKDKCEKVEIMIRQGVDFSCWNGLSLTLAIMTWEEWYDSDTPDPNSWQPRAFGLLLDHNFPVTQTEFCDRRGEKECALSFIILMKADVRLVRRLLDAGASINPRREECYRTPLQAAALVGNMDLVNELVRRGAYINPPAPGPHSDPVLVCACRSEEAKLDLIQYLIENDADVNAVSPKLQRTALEVASRYGRVDVLTTLLDAGARWNRSGQKMSALDIAARWGHIEAVHLLVKIGVTSAKPGKTGYDYAIELADKGDHWTVAEVIRRYAKEKRA</sequence>
<dbReference type="InterPro" id="IPR025676">
    <property type="entry name" value="Clr5_dom"/>
</dbReference>
<dbReference type="RefSeq" id="XP_016639787.1">
    <property type="nucleotide sequence ID" value="XM_016790484.1"/>
</dbReference>
<dbReference type="VEuPathDB" id="FungiDB:SAPIO_CDS8968"/>
<dbReference type="EMBL" id="JOWA01000132">
    <property type="protein sequence ID" value="KEZ39988.1"/>
    <property type="molecule type" value="Genomic_DNA"/>
</dbReference>
<name>A0A084FY26_PSEDA</name>
<dbReference type="Proteomes" id="UP000028545">
    <property type="component" value="Unassembled WGS sequence"/>
</dbReference>
<dbReference type="AlphaFoldDB" id="A0A084FY26"/>
<feature type="repeat" description="ANK" evidence="3">
    <location>
        <begin position="219"/>
        <end position="251"/>
    </location>
</feature>
<dbReference type="PANTHER" id="PTHR24198:SF165">
    <property type="entry name" value="ANKYRIN REPEAT-CONTAINING PROTEIN-RELATED"/>
    <property type="match status" value="1"/>
</dbReference>
<evidence type="ECO:0000313" key="6">
    <source>
        <dbReference type="Proteomes" id="UP000028545"/>
    </source>
</evidence>
<evidence type="ECO:0000256" key="1">
    <source>
        <dbReference type="ARBA" id="ARBA00022737"/>
    </source>
</evidence>
<dbReference type="PROSITE" id="PS50297">
    <property type="entry name" value="ANK_REP_REGION"/>
    <property type="match status" value="1"/>
</dbReference>
<dbReference type="InterPro" id="IPR002110">
    <property type="entry name" value="Ankyrin_rpt"/>
</dbReference>
<dbReference type="Pfam" id="PF12796">
    <property type="entry name" value="Ank_2"/>
    <property type="match status" value="1"/>
</dbReference>
<dbReference type="KEGG" id="sapo:SAPIO_CDS8968"/>
<evidence type="ECO:0000313" key="5">
    <source>
        <dbReference type="EMBL" id="KEZ39988.1"/>
    </source>
</evidence>
<proteinExistence type="predicted"/>
<dbReference type="GeneID" id="27728040"/>
<dbReference type="HOGENOM" id="CLU_335601_0_0_1"/>
<dbReference type="SMART" id="SM00248">
    <property type="entry name" value="ANK"/>
    <property type="match status" value="8"/>
</dbReference>
<dbReference type="SUPFAM" id="SSF48403">
    <property type="entry name" value="Ankyrin repeat"/>
    <property type="match status" value="2"/>
</dbReference>
<feature type="repeat" description="ANK" evidence="3">
    <location>
        <begin position="755"/>
        <end position="787"/>
    </location>
</feature>
<dbReference type="Pfam" id="PF00023">
    <property type="entry name" value="Ank"/>
    <property type="match status" value="1"/>
</dbReference>
<gene>
    <name evidence="5" type="ORF">SAPIO_CDS8968</name>
</gene>
<feature type="domain" description="Clr5" evidence="4">
    <location>
        <begin position="12"/>
        <end position="58"/>
    </location>
</feature>
<organism evidence="5 6">
    <name type="scientific">Pseudallescheria apiosperma</name>
    <name type="common">Scedosporium apiospermum</name>
    <dbReference type="NCBI Taxonomy" id="563466"/>
    <lineage>
        <taxon>Eukaryota</taxon>
        <taxon>Fungi</taxon>
        <taxon>Dikarya</taxon>
        <taxon>Ascomycota</taxon>
        <taxon>Pezizomycotina</taxon>
        <taxon>Sordariomycetes</taxon>
        <taxon>Hypocreomycetidae</taxon>
        <taxon>Microascales</taxon>
        <taxon>Microascaceae</taxon>
        <taxon>Scedosporium</taxon>
    </lineage>
</organism>
<keyword evidence="2 3" id="KW-0040">ANK repeat</keyword>
<protein>
    <recommendedName>
        <fullName evidence="4">Clr5 domain-containing protein</fullName>
    </recommendedName>
</protein>